<keyword evidence="2" id="KW-0812">Transmembrane</keyword>
<feature type="transmembrane region" description="Helical" evidence="2">
    <location>
        <begin position="16"/>
        <end position="35"/>
    </location>
</feature>
<keyword evidence="5" id="KW-1185">Reference proteome</keyword>
<dbReference type="Pfam" id="PF09335">
    <property type="entry name" value="VTT_dom"/>
    <property type="match status" value="1"/>
</dbReference>
<proteinExistence type="inferred from homology"/>
<dbReference type="PANTHER" id="PTHR42709">
    <property type="entry name" value="ALKALINE PHOSPHATASE LIKE PROTEIN"/>
    <property type="match status" value="1"/>
</dbReference>
<dbReference type="Proteomes" id="UP000002217">
    <property type="component" value="Chromosome"/>
</dbReference>
<evidence type="ECO:0000259" key="3">
    <source>
        <dbReference type="Pfam" id="PF09335"/>
    </source>
</evidence>
<keyword evidence="2" id="KW-1133">Transmembrane helix</keyword>
<organism evidence="4 5">
    <name type="scientific">Desulfofarcimen acetoxidans (strain ATCC 49208 / DSM 771 / KCTC 5769 / VKM B-1644 / 5575)</name>
    <name type="common">Desulfotomaculum acetoxidans</name>
    <dbReference type="NCBI Taxonomy" id="485916"/>
    <lineage>
        <taxon>Bacteria</taxon>
        <taxon>Bacillati</taxon>
        <taxon>Bacillota</taxon>
        <taxon>Clostridia</taxon>
        <taxon>Eubacteriales</taxon>
        <taxon>Peptococcaceae</taxon>
        <taxon>Desulfofarcimen</taxon>
    </lineage>
</organism>
<dbReference type="GO" id="GO:0005886">
    <property type="term" value="C:plasma membrane"/>
    <property type="evidence" value="ECO:0007669"/>
    <property type="project" value="TreeGrafter"/>
</dbReference>
<dbReference type="KEGG" id="dae:Dtox_3042"/>
<dbReference type="InterPro" id="IPR051311">
    <property type="entry name" value="DedA_domain"/>
</dbReference>
<dbReference type="HOGENOM" id="CLU_044208_1_0_9"/>
<dbReference type="AlphaFoldDB" id="C8W3K8"/>
<evidence type="ECO:0000256" key="2">
    <source>
        <dbReference type="SAM" id="Phobius"/>
    </source>
</evidence>
<accession>C8W3K8</accession>
<name>C8W3K8_DESAS</name>
<feature type="transmembrane region" description="Helical" evidence="2">
    <location>
        <begin position="141"/>
        <end position="159"/>
    </location>
</feature>
<evidence type="ECO:0000313" key="4">
    <source>
        <dbReference type="EMBL" id="ACV63794.1"/>
    </source>
</evidence>
<feature type="transmembrane region" description="Helical" evidence="2">
    <location>
        <begin position="108"/>
        <end position="129"/>
    </location>
</feature>
<dbReference type="InterPro" id="IPR032816">
    <property type="entry name" value="VTT_dom"/>
</dbReference>
<dbReference type="eggNOG" id="COG0586">
    <property type="taxonomic scope" value="Bacteria"/>
</dbReference>
<dbReference type="PANTHER" id="PTHR42709:SF9">
    <property type="entry name" value="ALKALINE PHOSPHATASE LIKE PROTEIN"/>
    <property type="match status" value="1"/>
</dbReference>
<sequence>MIRLEPRELIFHLLQHYGYIGLYLLFIIDTLGVFLPSKTILIISGFLVSQGFIKHLPLFIAALAGSLTGFFTGYQVGTKVGKPFLDKYGKCIYLTPKLLRKAEKWFDAYGTAAILIAYFIPGLRHIVPYLSGIAQMPVRKVMLCAFSGATLWVLTFTLIGRFLGNNWSTIINILNNYRLEIGGIAAAMALVSFLVRRAFGKNYNNKRA</sequence>
<dbReference type="STRING" id="485916.Dtox_3042"/>
<evidence type="ECO:0000256" key="1">
    <source>
        <dbReference type="ARBA" id="ARBA00010792"/>
    </source>
</evidence>
<keyword evidence="2" id="KW-0472">Membrane</keyword>
<protein>
    <submittedName>
        <fullName evidence="4">SNARE associated Golgi protein</fullName>
    </submittedName>
</protein>
<comment type="similarity">
    <text evidence="1">Belongs to the DedA family.</text>
</comment>
<feature type="transmembrane region" description="Helical" evidence="2">
    <location>
        <begin position="179"/>
        <end position="199"/>
    </location>
</feature>
<reference evidence="4 5" key="1">
    <citation type="journal article" date="2009" name="Stand. Genomic Sci.">
        <title>Complete genome sequence of Desulfotomaculum acetoxidans type strain (5575).</title>
        <authorList>
            <person name="Spring S."/>
            <person name="Lapidus A."/>
            <person name="Schroder M."/>
            <person name="Gleim D."/>
            <person name="Sims D."/>
            <person name="Meincke L."/>
            <person name="Glavina Del Rio T."/>
            <person name="Tice H."/>
            <person name="Copeland A."/>
            <person name="Cheng J.F."/>
            <person name="Lucas S."/>
            <person name="Chen F."/>
            <person name="Nolan M."/>
            <person name="Bruce D."/>
            <person name="Goodwin L."/>
            <person name="Pitluck S."/>
            <person name="Ivanova N."/>
            <person name="Mavromatis K."/>
            <person name="Mikhailova N."/>
            <person name="Pati A."/>
            <person name="Chen A."/>
            <person name="Palaniappan K."/>
            <person name="Land M."/>
            <person name="Hauser L."/>
            <person name="Chang Y.J."/>
            <person name="Jeffries C.D."/>
            <person name="Chain P."/>
            <person name="Saunders E."/>
            <person name="Brettin T."/>
            <person name="Detter J.C."/>
            <person name="Goker M."/>
            <person name="Bristow J."/>
            <person name="Eisen J.A."/>
            <person name="Markowitz V."/>
            <person name="Hugenholtz P."/>
            <person name="Kyrpides N.C."/>
            <person name="Klenk H.P."/>
            <person name="Han C."/>
        </authorList>
    </citation>
    <scope>NUCLEOTIDE SEQUENCE [LARGE SCALE GENOMIC DNA]</scope>
    <source>
        <strain evidence="5">ATCC 49208 / DSM 771 / VKM B-1644</strain>
    </source>
</reference>
<feature type="transmembrane region" description="Helical" evidence="2">
    <location>
        <begin position="56"/>
        <end position="76"/>
    </location>
</feature>
<feature type="domain" description="VTT" evidence="3">
    <location>
        <begin position="35"/>
        <end position="161"/>
    </location>
</feature>
<evidence type="ECO:0000313" key="5">
    <source>
        <dbReference type="Proteomes" id="UP000002217"/>
    </source>
</evidence>
<gene>
    <name evidence="4" type="ordered locus">Dtox_3042</name>
</gene>
<dbReference type="EMBL" id="CP001720">
    <property type="protein sequence ID" value="ACV63794.1"/>
    <property type="molecule type" value="Genomic_DNA"/>
</dbReference>